<evidence type="ECO:0000256" key="2">
    <source>
        <dbReference type="ARBA" id="ARBA00022679"/>
    </source>
</evidence>
<evidence type="ECO:0000256" key="3">
    <source>
        <dbReference type="ARBA" id="ARBA00022691"/>
    </source>
</evidence>
<keyword evidence="5" id="KW-1185">Reference proteome</keyword>
<dbReference type="CDD" id="cd02440">
    <property type="entry name" value="AdoMet_MTases"/>
    <property type="match status" value="1"/>
</dbReference>
<sequence>MQDTTGDDYARRLESRELARWKKILNVQAPYRWNLKRQELGRTLDIGCGIGRNLLMLPPGSVGVDHNASSVAIARQRGLDALSVEEWDASPMRSPRAFDSLLIAHVIEHMDEPAGADLVRMYLPYLKPGGKVLFICPQEKGYRSDPTHVRFTDGEALTRLAREVGLEPEEWFSFPFPRPVGKVFTHNEFCLRARKPA</sequence>
<dbReference type="GO" id="GO:0032259">
    <property type="term" value="P:methylation"/>
    <property type="evidence" value="ECO:0007669"/>
    <property type="project" value="UniProtKB-KW"/>
</dbReference>
<evidence type="ECO:0000313" key="5">
    <source>
        <dbReference type="Proteomes" id="UP000515947"/>
    </source>
</evidence>
<accession>A0A7G9RDK0</accession>
<dbReference type="SUPFAM" id="SSF53335">
    <property type="entry name" value="S-adenosyl-L-methionine-dependent methyltransferases"/>
    <property type="match status" value="1"/>
</dbReference>
<dbReference type="EMBL" id="CP060713">
    <property type="protein sequence ID" value="QNN53675.1"/>
    <property type="molecule type" value="Genomic_DNA"/>
</dbReference>
<dbReference type="GO" id="GO:0008168">
    <property type="term" value="F:methyltransferase activity"/>
    <property type="evidence" value="ECO:0007669"/>
    <property type="project" value="UniProtKB-KW"/>
</dbReference>
<dbReference type="Gene3D" id="3.40.50.150">
    <property type="entry name" value="Vaccinia Virus protein VP39"/>
    <property type="match status" value="1"/>
</dbReference>
<keyword evidence="1 4" id="KW-0489">Methyltransferase</keyword>
<name>A0A7G9RDK0_9ACTN</name>
<dbReference type="AlphaFoldDB" id="A0A7G9RDK0"/>
<dbReference type="InterPro" id="IPR029063">
    <property type="entry name" value="SAM-dependent_MTases_sf"/>
</dbReference>
<keyword evidence="2 4" id="KW-0808">Transferase</keyword>
<dbReference type="PANTHER" id="PTHR43464:SF19">
    <property type="entry name" value="UBIQUINONE BIOSYNTHESIS O-METHYLTRANSFERASE, MITOCHONDRIAL"/>
    <property type="match status" value="1"/>
</dbReference>
<protein>
    <submittedName>
        <fullName evidence="4">Class I SAM-dependent methyltransferase</fullName>
    </submittedName>
</protein>
<dbReference type="Pfam" id="PF13489">
    <property type="entry name" value="Methyltransf_23"/>
    <property type="match status" value="1"/>
</dbReference>
<dbReference type="PANTHER" id="PTHR43464">
    <property type="entry name" value="METHYLTRANSFERASE"/>
    <property type="match status" value="1"/>
</dbReference>
<evidence type="ECO:0000256" key="1">
    <source>
        <dbReference type="ARBA" id="ARBA00022603"/>
    </source>
</evidence>
<dbReference type="KEGG" id="nmes:H9L09_04440"/>
<reference evidence="4 5" key="1">
    <citation type="submission" date="2020-08" db="EMBL/GenBank/DDBJ databases">
        <title>Genome sequence of Nocardioides mesophilus KACC 16243T.</title>
        <authorList>
            <person name="Hyun D.-W."/>
            <person name="Bae J.-W."/>
        </authorList>
    </citation>
    <scope>NUCLEOTIDE SEQUENCE [LARGE SCALE GENOMIC DNA]</scope>
    <source>
        <strain evidence="4 5">KACC 16243</strain>
    </source>
</reference>
<gene>
    <name evidence="4" type="ORF">H9L09_04440</name>
</gene>
<organism evidence="4 5">
    <name type="scientific">Nocardioides mesophilus</name>
    <dbReference type="NCBI Taxonomy" id="433659"/>
    <lineage>
        <taxon>Bacteria</taxon>
        <taxon>Bacillati</taxon>
        <taxon>Actinomycetota</taxon>
        <taxon>Actinomycetes</taxon>
        <taxon>Propionibacteriales</taxon>
        <taxon>Nocardioidaceae</taxon>
        <taxon>Nocardioides</taxon>
    </lineage>
</organism>
<keyword evidence="3" id="KW-0949">S-adenosyl-L-methionine</keyword>
<dbReference type="Proteomes" id="UP000515947">
    <property type="component" value="Chromosome"/>
</dbReference>
<dbReference type="RefSeq" id="WP_187579516.1">
    <property type="nucleotide sequence ID" value="NZ_CP060713.1"/>
</dbReference>
<proteinExistence type="predicted"/>
<evidence type="ECO:0000313" key="4">
    <source>
        <dbReference type="EMBL" id="QNN53675.1"/>
    </source>
</evidence>